<dbReference type="PANTHER" id="PTHR33304:SF18">
    <property type="entry name" value="CHROMATIN REGULATOR PHD FAMILY-RELATED"/>
    <property type="match status" value="1"/>
</dbReference>
<name>A0A2R6QYK4_ACTCC</name>
<evidence type="ECO:0000256" key="1">
    <source>
        <dbReference type="ARBA" id="ARBA00022723"/>
    </source>
</evidence>
<keyword evidence="3" id="KW-0862">Zinc</keyword>
<dbReference type="OMA" id="SCDECHP"/>
<gene>
    <name evidence="8" type="ORF">CEY00_Acc12261</name>
</gene>
<feature type="domain" description="AIPP2-like SPOC-like" evidence="7">
    <location>
        <begin position="341"/>
        <end position="469"/>
    </location>
</feature>
<dbReference type="Gramene" id="PSS17476">
    <property type="protein sequence ID" value="PSS17476"/>
    <property type="gene ID" value="CEY00_Acc12261"/>
</dbReference>
<dbReference type="EMBL" id="NKQK01000011">
    <property type="protein sequence ID" value="PSS17476.1"/>
    <property type="molecule type" value="Genomic_DNA"/>
</dbReference>
<feature type="compositionally biased region" description="Low complexity" evidence="6">
    <location>
        <begin position="520"/>
        <end position="531"/>
    </location>
</feature>
<organism evidence="8 9">
    <name type="scientific">Actinidia chinensis var. chinensis</name>
    <name type="common">Chinese soft-hair kiwi</name>
    <dbReference type="NCBI Taxonomy" id="1590841"/>
    <lineage>
        <taxon>Eukaryota</taxon>
        <taxon>Viridiplantae</taxon>
        <taxon>Streptophyta</taxon>
        <taxon>Embryophyta</taxon>
        <taxon>Tracheophyta</taxon>
        <taxon>Spermatophyta</taxon>
        <taxon>Magnoliopsida</taxon>
        <taxon>eudicotyledons</taxon>
        <taxon>Gunneridae</taxon>
        <taxon>Pentapetalae</taxon>
        <taxon>asterids</taxon>
        <taxon>Ericales</taxon>
        <taxon>Actinidiaceae</taxon>
        <taxon>Actinidia</taxon>
    </lineage>
</organism>
<dbReference type="Gene3D" id="3.30.40.10">
    <property type="entry name" value="Zinc/RING finger domain, C3HC4 (zinc finger)"/>
    <property type="match status" value="1"/>
</dbReference>
<evidence type="ECO:0000256" key="6">
    <source>
        <dbReference type="SAM" id="MobiDB-lite"/>
    </source>
</evidence>
<feature type="region of interest" description="Disordered" evidence="6">
    <location>
        <begin position="183"/>
        <end position="260"/>
    </location>
</feature>
<dbReference type="PANTHER" id="PTHR33304">
    <property type="match status" value="1"/>
</dbReference>
<accession>A0A2R6QYK4</accession>
<evidence type="ECO:0000256" key="5">
    <source>
        <dbReference type="ARBA" id="ARBA00023163"/>
    </source>
</evidence>
<feature type="compositionally biased region" description="Basic and acidic residues" evidence="6">
    <location>
        <begin position="506"/>
        <end position="518"/>
    </location>
</feature>
<keyword evidence="4" id="KW-0805">Transcription regulation</keyword>
<comment type="caution">
    <text evidence="8">The sequence shown here is derived from an EMBL/GenBank/DDBJ whole genome shotgun (WGS) entry which is preliminary data.</text>
</comment>
<dbReference type="GO" id="GO:0034244">
    <property type="term" value="P:negative regulation of transcription elongation by RNA polymerase II"/>
    <property type="evidence" value="ECO:0007669"/>
    <property type="project" value="InterPro"/>
</dbReference>
<feature type="region of interest" description="Disordered" evidence="6">
    <location>
        <begin position="505"/>
        <end position="559"/>
    </location>
</feature>
<dbReference type="Pfam" id="PF23121">
    <property type="entry name" value="SPOC_AIPP2"/>
    <property type="match status" value="1"/>
</dbReference>
<reference evidence="8 9" key="1">
    <citation type="submission" date="2017-07" db="EMBL/GenBank/DDBJ databases">
        <title>An improved, manually edited Actinidia chinensis var. chinensis (kiwifruit) genome highlights the challenges associated with draft genomes and gene prediction in plants.</title>
        <authorList>
            <person name="Pilkington S."/>
            <person name="Crowhurst R."/>
            <person name="Hilario E."/>
            <person name="Nardozza S."/>
            <person name="Fraser L."/>
            <person name="Peng Y."/>
            <person name="Gunaseelan K."/>
            <person name="Simpson R."/>
            <person name="Tahir J."/>
            <person name="Deroles S."/>
            <person name="Templeton K."/>
            <person name="Luo Z."/>
            <person name="Davy M."/>
            <person name="Cheng C."/>
            <person name="Mcneilage M."/>
            <person name="Scaglione D."/>
            <person name="Liu Y."/>
            <person name="Zhang Q."/>
            <person name="Datson P."/>
            <person name="De Silva N."/>
            <person name="Gardiner S."/>
            <person name="Bassett H."/>
            <person name="Chagne D."/>
            <person name="Mccallum J."/>
            <person name="Dzierzon H."/>
            <person name="Deng C."/>
            <person name="Wang Y.-Y."/>
            <person name="Barron N."/>
            <person name="Manako K."/>
            <person name="Bowen J."/>
            <person name="Foster T."/>
            <person name="Erridge Z."/>
            <person name="Tiffin H."/>
            <person name="Waite C."/>
            <person name="Davies K."/>
            <person name="Grierson E."/>
            <person name="Laing W."/>
            <person name="Kirk R."/>
            <person name="Chen X."/>
            <person name="Wood M."/>
            <person name="Montefiori M."/>
            <person name="Brummell D."/>
            <person name="Schwinn K."/>
            <person name="Catanach A."/>
            <person name="Fullerton C."/>
            <person name="Li D."/>
            <person name="Meiyalaghan S."/>
            <person name="Nieuwenhuizen N."/>
            <person name="Read N."/>
            <person name="Prakash R."/>
            <person name="Hunter D."/>
            <person name="Zhang H."/>
            <person name="Mckenzie M."/>
            <person name="Knabel M."/>
            <person name="Harris A."/>
            <person name="Allan A."/>
            <person name="Chen A."/>
            <person name="Janssen B."/>
            <person name="Plunkett B."/>
            <person name="Dwamena C."/>
            <person name="Voogd C."/>
            <person name="Leif D."/>
            <person name="Lafferty D."/>
            <person name="Souleyre E."/>
            <person name="Varkonyi-Gasic E."/>
            <person name="Gambi F."/>
            <person name="Hanley J."/>
            <person name="Yao J.-L."/>
            <person name="Cheung J."/>
            <person name="David K."/>
            <person name="Warren B."/>
            <person name="Marsh K."/>
            <person name="Snowden K."/>
            <person name="Lin-Wang K."/>
            <person name="Brian L."/>
            <person name="Martinez-Sanchez M."/>
            <person name="Wang M."/>
            <person name="Ileperuma N."/>
            <person name="Macnee N."/>
            <person name="Campin R."/>
            <person name="Mcatee P."/>
            <person name="Drummond R."/>
            <person name="Espley R."/>
            <person name="Ireland H."/>
            <person name="Wu R."/>
            <person name="Atkinson R."/>
            <person name="Karunairetnam S."/>
            <person name="Bulley S."/>
            <person name="Chunkath S."/>
            <person name="Hanley Z."/>
            <person name="Storey R."/>
            <person name="Thrimawithana A."/>
            <person name="Thomson S."/>
            <person name="David C."/>
            <person name="Testolin R."/>
        </authorList>
    </citation>
    <scope>NUCLEOTIDE SEQUENCE [LARGE SCALE GENOMIC DNA]</scope>
    <source>
        <strain evidence="9">cv. Red5</strain>
        <tissue evidence="8">Young leaf</tissue>
    </source>
</reference>
<dbReference type="InParanoid" id="A0A2R6QYK4"/>
<protein>
    <submittedName>
        <fullName evidence="8">UPF0758 protein</fullName>
    </submittedName>
</protein>
<dbReference type="CDD" id="cd15489">
    <property type="entry name" value="PHD_SF"/>
    <property type="match status" value="1"/>
</dbReference>
<keyword evidence="2" id="KW-0863">Zinc-finger</keyword>
<evidence type="ECO:0000313" key="8">
    <source>
        <dbReference type="EMBL" id="PSS17476.1"/>
    </source>
</evidence>
<evidence type="ECO:0000259" key="7">
    <source>
        <dbReference type="Pfam" id="PF23121"/>
    </source>
</evidence>
<feature type="non-terminal residue" evidence="8">
    <location>
        <position position="1"/>
    </location>
</feature>
<dbReference type="InterPro" id="IPR049914">
    <property type="entry name" value="PHD1-3/5-6"/>
</dbReference>
<evidence type="ECO:0000256" key="4">
    <source>
        <dbReference type="ARBA" id="ARBA00023015"/>
    </source>
</evidence>
<dbReference type="GO" id="GO:0008270">
    <property type="term" value="F:zinc ion binding"/>
    <property type="evidence" value="ECO:0007669"/>
    <property type="project" value="UniProtKB-KW"/>
</dbReference>
<dbReference type="STRING" id="1590841.A0A2R6QYK4"/>
<dbReference type="InterPro" id="IPR011011">
    <property type="entry name" value="Znf_FYVE_PHD"/>
</dbReference>
<dbReference type="SUPFAM" id="SSF57903">
    <property type="entry name" value="FYVE/PHD zinc finger"/>
    <property type="match status" value="1"/>
</dbReference>
<evidence type="ECO:0000313" key="9">
    <source>
        <dbReference type="Proteomes" id="UP000241394"/>
    </source>
</evidence>
<sequence>VTICQQCGDKGFENAFVFCVSCLNFAVHRYCLPKLPETFDEFVHWFCVDCQPEPTKPSPLEKPCSVPSTEMNHVIPNSTRVTNSRIKSKEKNVSCLMGVSRVTEEGGRPSSPSQQACDAKTKLDLSTHALCVCDSERHQISPSQQPPESIDKVVLTDGAQLANDFSPPKIKSKKRETSVILRVVETDDQRHRSKPSQQYSEAQTKLDVTKRIQPTHDCSDQKKKKLKGKKKNATHSVAEPEVQKCQSSPSQQPSEEHTKNDLCVDSYPLSENMTVHLCSENLGNELKPKKRRRLILDGDSELGEEAALVSIADSQIASGDLSNTLERNCYLPAQPVIDPIWRGRFNICNKGYRLFDGVVSHLSSKACSKVWEEASLLPELLCVEMLPKNAVWPKSFQISEPSDENIALYFFPLNGSFERVFDQLVDDMMQEELAMRATLRNAELLIFPSAELPLLYWKFLGKYYLWGVFRGKQASSTRPVDQHLVVQNRNTELVAYSNSANGVGVGEERNLTKTKTLDARSPLSPLSNSSRGVTAIWNPKNDDTDNASKSASKLKPVLA</sequence>
<dbReference type="OrthoDB" id="1932206at2759"/>
<dbReference type="InterPro" id="IPR056280">
    <property type="entry name" value="AIPP2-like_SPOC"/>
</dbReference>
<dbReference type="AlphaFoldDB" id="A0A2R6QYK4"/>
<dbReference type="GO" id="GO:0140566">
    <property type="term" value="F:histone reader activity"/>
    <property type="evidence" value="ECO:0007669"/>
    <property type="project" value="InterPro"/>
</dbReference>
<keyword evidence="9" id="KW-1185">Reference proteome</keyword>
<reference evidence="9" key="2">
    <citation type="journal article" date="2018" name="BMC Genomics">
        <title>A manually annotated Actinidia chinensis var. chinensis (kiwifruit) genome highlights the challenges associated with draft genomes and gene prediction in plants.</title>
        <authorList>
            <person name="Pilkington S.M."/>
            <person name="Crowhurst R."/>
            <person name="Hilario E."/>
            <person name="Nardozza S."/>
            <person name="Fraser L."/>
            <person name="Peng Y."/>
            <person name="Gunaseelan K."/>
            <person name="Simpson R."/>
            <person name="Tahir J."/>
            <person name="Deroles S.C."/>
            <person name="Templeton K."/>
            <person name="Luo Z."/>
            <person name="Davy M."/>
            <person name="Cheng C."/>
            <person name="McNeilage M."/>
            <person name="Scaglione D."/>
            <person name="Liu Y."/>
            <person name="Zhang Q."/>
            <person name="Datson P."/>
            <person name="De Silva N."/>
            <person name="Gardiner S.E."/>
            <person name="Bassett H."/>
            <person name="Chagne D."/>
            <person name="McCallum J."/>
            <person name="Dzierzon H."/>
            <person name="Deng C."/>
            <person name="Wang Y.Y."/>
            <person name="Barron L."/>
            <person name="Manako K."/>
            <person name="Bowen J."/>
            <person name="Foster T.M."/>
            <person name="Erridge Z.A."/>
            <person name="Tiffin H."/>
            <person name="Waite C.N."/>
            <person name="Davies K.M."/>
            <person name="Grierson E.P."/>
            <person name="Laing W.A."/>
            <person name="Kirk R."/>
            <person name="Chen X."/>
            <person name="Wood M."/>
            <person name="Montefiori M."/>
            <person name="Brummell D.A."/>
            <person name="Schwinn K.E."/>
            <person name="Catanach A."/>
            <person name="Fullerton C."/>
            <person name="Li D."/>
            <person name="Meiyalaghan S."/>
            <person name="Nieuwenhuizen N."/>
            <person name="Read N."/>
            <person name="Prakash R."/>
            <person name="Hunter D."/>
            <person name="Zhang H."/>
            <person name="McKenzie M."/>
            <person name="Knabel M."/>
            <person name="Harris A."/>
            <person name="Allan A.C."/>
            <person name="Gleave A."/>
            <person name="Chen A."/>
            <person name="Janssen B.J."/>
            <person name="Plunkett B."/>
            <person name="Ampomah-Dwamena C."/>
            <person name="Voogd C."/>
            <person name="Leif D."/>
            <person name="Lafferty D."/>
            <person name="Souleyre E.J.F."/>
            <person name="Varkonyi-Gasic E."/>
            <person name="Gambi F."/>
            <person name="Hanley J."/>
            <person name="Yao J.L."/>
            <person name="Cheung J."/>
            <person name="David K.M."/>
            <person name="Warren B."/>
            <person name="Marsh K."/>
            <person name="Snowden K.C."/>
            <person name="Lin-Wang K."/>
            <person name="Brian L."/>
            <person name="Martinez-Sanchez M."/>
            <person name="Wang M."/>
            <person name="Ileperuma N."/>
            <person name="Macnee N."/>
            <person name="Campin R."/>
            <person name="McAtee P."/>
            <person name="Drummond R.S.M."/>
            <person name="Espley R.V."/>
            <person name="Ireland H.S."/>
            <person name="Wu R."/>
            <person name="Atkinson R.G."/>
            <person name="Karunairetnam S."/>
            <person name="Bulley S."/>
            <person name="Chunkath S."/>
            <person name="Hanley Z."/>
            <person name="Storey R."/>
            <person name="Thrimawithana A.H."/>
            <person name="Thomson S."/>
            <person name="David C."/>
            <person name="Testolin R."/>
            <person name="Huang H."/>
            <person name="Hellens R.P."/>
            <person name="Schaffer R.J."/>
        </authorList>
    </citation>
    <scope>NUCLEOTIDE SEQUENCE [LARGE SCALE GENOMIC DNA]</scope>
    <source>
        <strain evidence="9">cv. Red5</strain>
    </source>
</reference>
<feature type="compositionally biased region" description="Basic residues" evidence="6">
    <location>
        <begin position="222"/>
        <end position="233"/>
    </location>
</feature>
<evidence type="ECO:0000256" key="2">
    <source>
        <dbReference type="ARBA" id="ARBA00022771"/>
    </source>
</evidence>
<dbReference type="InterPro" id="IPR013083">
    <property type="entry name" value="Znf_RING/FYVE/PHD"/>
</dbReference>
<keyword evidence="1" id="KW-0479">Metal-binding</keyword>
<evidence type="ECO:0000256" key="3">
    <source>
        <dbReference type="ARBA" id="ARBA00022833"/>
    </source>
</evidence>
<proteinExistence type="predicted"/>
<keyword evidence="5" id="KW-0804">Transcription</keyword>
<dbReference type="Proteomes" id="UP000241394">
    <property type="component" value="Chromosome LG11"/>
</dbReference>